<protein>
    <submittedName>
        <fullName evidence="1">12523_t:CDS:1</fullName>
    </submittedName>
</protein>
<reference evidence="1" key="1">
    <citation type="submission" date="2021-06" db="EMBL/GenBank/DDBJ databases">
        <authorList>
            <person name="Kallberg Y."/>
            <person name="Tangrot J."/>
            <person name="Rosling A."/>
        </authorList>
    </citation>
    <scope>NUCLEOTIDE SEQUENCE</scope>
    <source>
        <strain evidence="1">87-6 pot B 2015</strain>
    </source>
</reference>
<evidence type="ECO:0000313" key="2">
    <source>
        <dbReference type="Proteomes" id="UP000789375"/>
    </source>
</evidence>
<gene>
    <name evidence="1" type="ORF">FMOSSE_LOCUS15073</name>
</gene>
<dbReference type="EMBL" id="CAJVPP010013870">
    <property type="protein sequence ID" value="CAG8722260.1"/>
    <property type="molecule type" value="Genomic_DNA"/>
</dbReference>
<feature type="non-terminal residue" evidence="1">
    <location>
        <position position="1"/>
    </location>
</feature>
<name>A0A9N9NCE5_FUNMO</name>
<comment type="caution">
    <text evidence="1">The sequence shown here is derived from an EMBL/GenBank/DDBJ whole genome shotgun (WGS) entry which is preliminary data.</text>
</comment>
<evidence type="ECO:0000313" key="1">
    <source>
        <dbReference type="EMBL" id="CAG8722260.1"/>
    </source>
</evidence>
<sequence length="48" mass="5563">FPFYRPLFDEIITFVTLLQFSKNCFFVEGDKAVEFIGEIGDEFVVVVP</sequence>
<keyword evidence="2" id="KW-1185">Reference proteome</keyword>
<proteinExistence type="predicted"/>
<organism evidence="1 2">
    <name type="scientific">Funneliformis mosseae</name>
    <name type="common">Endomycorrhizal fungus</name>
    <name type="synonym">Glomus mosseae</name>
    <dbReference type="NCBI Taxonomy" id="27381"/>
    <lineage>
        <taxon>Eukaryota</taxon>
        <taxon>Fungi</taxon>
        <taxon>Fungi incertae sedis</taxon>
        <taxon>Mucoromycota</taxon>
        <taxon>Glomeromycotina</taxon>
        <taxon>Glomeromycetes</taxon>
        <taxon>Glomerales</taxon>
        <taxon>Glomeraceae</taxon>
        <taxon>Funneliformis</taxon>
    </lineage>
</organism>
<dbReference type="Proteomes" id="UP000789375">
    <property type="component" value="Unassembled WGS sequence"/>
</dbReference>
<dbReference type="AlphaFoldDB" id="A0A9N9NCE5"/>
<accession>A0A9N9NCE5</accession>